<reference evidence="2" key="3">
    <citation type="submission" date="2023-05" db="EMBL/GenBank/DDBJ databases">
        <authorList>
            <person name="Smith C.H."/>
        </authorList>
    </citation>
    <scope>NUCLEOTIDE SEQUENCE</scope>
    <source>
        <strain evidence="2">CHS0354</strain>
        <tissue evidence="2">Mantle</tissue>
    </source>
</reference>
<dbReference type="Proteomes" id="UP001195483">
    <property type="component" value="Unassembled WGS sequence"/>
</dbReference>
<dbReference type="AlphaFoldDB" id="A0AAE0VNS4"/>
<reference evidence="2" key="2">
    <citation type="journal article" date="2021" name="Genome Biol. Evol.">
        <title>Developing a high-quality reference genome for a parasitic bivalve with doubly uniparental inheritance (Bivalvia: Unionida).</title>
        <authorList>
            <person name="Smith C.H."/>
        </authorList>
    </citation>
    <scope>NUCLEOTIDE SEQUENCE</scope>
    <source>
        <strain evidence="2">CHS0354</strain>
        <tissue evidence="2">Mantle</tissue>
    </source>
</reference>
<gene>
    <name evidence="2" type="ORF">CHS0354_009875</name>
</gene>
<organism evidence="2 3">
    <name type="scientific">Potamilus streckersoni</name>
    <dbReference type="NCBI Taxonomy" id="2493646"/>
    <lineage>
        <taxon>Eukaryota</taxon>
        <taxon>Metazoa</taxon>
        <taxon>Spiralia</taxon>
        <taxon>Lophotrochozoa</taxon>
        <taxon>Mollusca</taxon>
        <taxon>Bivalvia</taxon>
        <taxon>Autobranchia</taxon>
        <taxon>Heteroconchia</taxon>
        <taxon>Palaeoheterodonta</taxon>
        <taxon>Unionida</taxon>
        <taxon>Unionoidea</taxon>
        <taxon>Unionidae</taxon>
        <taxon>Ambleminae</taxon>
        <taxon>Lampsilini</taxon>
        <taxon>Potamilus</taxon>
    </lineage>
</organism>
<evidence type="ECO:0000313" key="2">
    <source>
        <dbReference type="EMBL" id="KAK3585028.1"/>
    </source>
</evidence>
<proteinExistence type="predicted"/>
<evidence type="ECO:0000256" key="1">
    <source>
        <dbReference type="SAM" id="MobiDB-lite"/>
    </source>
</evidence>
<name>A0AAE0VNS4_9BIVA</name>
<comment type="caution">
    <text evidence="2">The sequence shown here is derived from an EMBL/GenBank/DDBJ whole genome shotgun (WGS) entry which is preliminary data.</text>
</comment>
<evidence type="ECO:0000313" key="3">
    <source>
        <dbReference type="Proteomes" id="UP001195483"/>
    </source>
</evidence>
<feature type="compositionally biased region" description="Polar residues" evidence="1">
    <location>
        <begin position="28"/>
        <end position="45"/>
    </location>
</feature>
<accession>A0AAE0VNS4</accession>
<protein>
    <submittedName>
        <fullName evidence="2">Uncharacterized protein</fullName>
    </submittedName>
</protein>
<sequence>MALEFVESEKGKRLLVYEANGVIMKPPSQHSHAASTGQLETTRVRSTVKRRAEETEEPARVIVRSAMGNLSPAAQGTIQKNKPKRSNATSEDIVSFHFRSTIIFQPNFRIRKGNYLHSFVDEIERD</sequence>
<reference evidence="2" key="1">
    <citation type="journal article" date="2021" name="Genome Biol. Evol.">
        <title>A High-Quality Reference Genome for a Parasitic Bivalve with Doubly Uniparental Inheritance (Bivalvia: Unionida).</title>
        <authorList>
            <person name="Smith C.H."/>
        </authorList>
    </citation>
    <scope>NUCLEOTIDE SEQUENCE</scope>
    <source>
        <strain evidence="2">CHS0354</strain>
    </source>
</reference>
<feature type="region of interest" description="Disordered" evidence="1">
    <location>
        <begin position="25"/>
        <end position="57"/>
    </location>
</feature>
<keyword evidence="3" id="KW-1185">Reference proteome</keyword>
<dbReference type="EMBL" id="JAEAOA010000628">
    <property type="protein sequence ID" value="KAK3585028.1"/>
    <property type="molecule type" value="Genomic_DNA"/>
</dbReference>